<name>A0A1S1WW99_9NEIS</name>
<proteinExistence type="predicted"/>
<keyword evidence="1" id="KW-0732">Signal</keyword>
<dbReference type="AlphaFoldDB" id="A0A1S1WW99"/>
<dbReference type="Proteomes" id="UP000180088">
    <property type="component" value="Unassembled WGS sequence"/>
</dbReference>
<evidence type="ECO:0000313" key="3">
    <source>
        <dbReference type="Proteomes" id="UP000180088"/>
    </source>
</evidence>
<dbReference type="RefSeq" id="WP_139167060.1">
    <property type="nucleotide sequence ID" value="NZ_MKCS01000002.1"/>
</dbReference>
<organism evidence="2 3">
    <name type="scientific">Chromobacterium sphagni</name>
    <dbReference type="NCBI Taxonomy" id="1903179"/>
    <lineage>
        <taxon>Bacteria</taxon>
        <taxon>Pseudomonadati</taxon>
        <taxon>Pseudomonadota</taxon>
        <taxon>Betaproteobacteria</taxon>
        <taxon>Neisseriales</taxon>
        <taxon>Chromobacteriaceae</taxon>
        <taxon>Chromobacterium</taxon>
    </lineage>
</organism>
<comment type="caution">
    <text evidence="2">The sequence shown here is derived from an EMBL/GenBank/DDBJ whole genome shotgun (WGS) entry which is preliminary data.</text>
</comment>
<dbReference type="EMBL" id="MKCS01000002">
    <property type="protein sequence ID" value="OHX11397.1"/>
    <property type="molecule type" value="Genomic_DNA"/>
</dbReference>
<evidence type="ECO:0000313" key="2">
    <source>
        <dbReference type="EMBL" id="OHX11397.1"/>
    </source>
</evidence>
<evidence type="ECO:0000256" key="1">
    <source>
        <dbReference type="SAM" id="SignalP"/>
    </source>
</evidence>
<feature type="chain" id="PRO_5012503847" evidence="1">
    <location>
        <begin position="20"/>
        <end position="215"/>
    </location>
</feature>
<sequence length="215" mass="21836">MKKLLLLAASCGFAAAGQAAVVPVVNLEGASVIANGNTVSLYRVPSQDAAGKIHYSDITLTLPVDKNGAIGKPAQTIKPSASPQGLQFVAGSYVGSSGAVCAFTTSALADGRQQGALSCRPSVGGFATGLAVNWASGPLAGHPYEVDLAKAGIDKIAGRGVYSWGVINDRSGAWYNCFNTGDIVSAVQSGRQISLSVYGRGNTVQCGDVFTLNAP</sequence>
<gene>
    <name evidence="2" type="ORF">BI347_17130</name>
</gene>
<accession>A0A1S1WW99</accession>
<feature type="signal peptide" evidence="1">
    <location>
        <begin position="1"/>
        <end position="19"/>
    </location>
</feature>
<protein>
    <submittedName>
        <fullName evidence="2">Uncharacterized protein</fullName>
    </submittedName>
</protein>
<dbReference type="OrthoDB" id="9157464at2"/>
<dbReference type="STRING" id="1903179.BI347_17130"/>
<reference evidence="2 3" key="1">
    <citation type="submission" date="2016-09" db="EMBL/GenBank/DDBJ databases">
        <title>Chromobacterium muskegensis sp. nov., an insecticidal bacterium isolated from Sphagnum bogs.</title>
        <authorList>
            <person name="Sparks M.E."/>
            <person name="Blackburn M.B."/>
            <person name="Gundersen-Rindal D.E."/>
            <person name="Mitchell A."/>
            <person name="Farrar R."/>
            <person name="Kuhar D."/>
        </authorList>
    </citation>
    <scope>NUCLEOTIDE SEQUENCE [LARGE SCALE GENOMIC DNA]</scope>
    <source>
        <strain evidence="2 3">37-2</strain>
    </source>
</reference>